<dbReference type="PANTHER" id="PTHR30419">
    <property type="entry name" value="HTH-TYPE TRANSCRIPTIONAL REGULATOR YBHD"/>
    <property type="match status" value="1"/>
</dbReference>
<evidence type="ECO:0000313" key="6">
    <source>
        <dbReference type="EMBL" id="HIT98730.1"/>
    </source>
</evidence>
<dbReference type="SUPFAM" id="SSF53850">
    <property type="entry name" value="Periplasmic binding protein-like II"/>
    <property type="match status" value="1"/>
</dbReference>
<dbReference type="InterPro" id="IPR005119">
    <property type="entry name" value="LysR_subst-bd"/>
</dbReference>
<dbReference type="Proteomes" id="UP000824159">
    <property type="component" value="Unassembled WGS sequence"/>
</dbReference>
<dbReference type="GO" id="GO:0003677">
    <property type="term" value="F:DNA binding"/>
    <property type="evidence" value="ECO:0007669"/>
    <property type="project" value="UniProtKB-KW"/>
</dbReference>
<evidence type="ECO:0000256" key="3">
    <source>
        <dbReference type="ARBA" id="ARBA00023125"/>
    </source>
</evidence>
<keyword evidence="4" id="KW-0804">Transcription</keyword>
<accession>A0A9D1HC92</accession>
<dbReference type="FunFam" id="1.10.10.10:FF:000001">
    <property type="entry name" value="LysR family transcriptional regulator"/>
    <property type="match status" value="1"/>
</dbReference>
<protein>
    <submittedName>
        <fullName evidence="6">LysR family transcriptional regulator</fullName>
    </submittedName>
</protein>
<name>A0A9D1HC92_9FIRM</name>
<dbReference type="EMBL" id="DVLX01000007">
    <property type="protein sequence ID" value="HIT98730.1"/>
    <property type="molecule type" value="Genomic_DNA"/>
</dbReference>
<keyword evidence="3" id="KW-0238">DNA-binding</keyword>
<comment type="similarity">
    <text evidence="1">Belongs to the LysR transcriptional regulatory family.</text>
</comment>
<dbReference type="Gene3D" id="1.10.10.10">
    <property type="entry name" value="Winged helix-like DNA-binding domain superfamily/Winged helix DNA-binding domain"/>
    <property type="match status" value="1"/>
</dbReference>
<feature type="domain" description="HTH lysR-type" evidence="5">
    <location>
        <begin position="1"/>
        <end position="58"/>
    </location>
</feature>
<proteinExistence type="inferred from homology"/>
<dbReference type="CDD" id="cd05466">
    <property type="entry name" value="PBP2_LTTR_substrate"/>
    <property type="match status" value="1"/>
</dbReference>
<dbReference type="Gene3D" id="3.40.190.290">
    <property type="match status" value="1"/>
</dbReference>
<dbReference type="AlphaFoldDB" id="A0A9D1HC92"/>
<dbReference type="InterPro" id="IPR036390">
    <property type="entry name" value="WH_DNA-bd_sf"/>
</dbReference>
<dbReference type="SUPFAM" id="SSF46785">
    <property type="entry name" value="Winged helix' DNA-binding domain"/>
    <property type="match status" value="1"/>
</dbReference>
<evidence type="ECO:0000313" key="7">
    <source>
        <dbReference type="Proteomes" id="UP000824159"/>
    </source>
</evidence>
<evidence type="ECO:0000259" key="5">
    <source>
        <dbReference type="PROSITE" id="PS50931"/>
    </source>
</evidence>
<dbReference type="InterPro" id="IPR036388">
    <property type="entry name" value="WH-like_DNA-bd_sf"/>
</dbReference>
<reference evidence="6" key="1">
    <citation type="submission" date="2020-10" db="EMBL/GenBank/DDBJ databases">
        <authorList>
            <person name="Gilroy R."/>
        </authorList>
    </citation>
    <scope>NUCLEOTIDE SEQUENCE</scope>
    <source>
        <strain evidence="6">CHK176-22527</strain>
    </source>
</reference>
<dbReference type="PRINTS" id="PR00039">
    <property type="entry name" value="HTHLYSR"/>
</dbReference>
<evidence type="ECO:0000256" key="1">
    <source>
        <dbReference type="ARBA" id="ARBA00009437"/>
    </source>
</evidence>
<dbReference type="InterPro" id="IPR000847">
    <property type="entry name" value="LysR_HTH_N"/>
</dbReference>
<organism evidence="6 7">
    <name type="scientific">Candidatus Allocopromorpha excrementavium</name>
    <dbReference type="NCBI Taxonomy" id="2840741"/>
    <lineage>
        <taxon>Bacteria</taxon>
        <taxon>Bacillati</taxon>
        <taxon>Bacillota</taxon>
        <taxon>Clostridia</taxon>
        <taxon>Eubacteriales</taxon>
        <taxon>Eubacteriaceae</taxon>
        <taxon>Eubacteriaceae incertae sedis</taxon>
        <taxon>Candidatus Allocopromorpha</taxon>
    </lineage>
</organism>
<dbReference type="Pfam" id="PF03466">
    <property type="entry name" value="LysR_substrate"/>
    <property type="match status" value="1"/>
</dbReference>
<evidence type="ECO:0000256" key="2">
    <source>
        <dbReference type="ARBA" id="ARBA00023015"/>
    </source>
</evidence>
<dbReference type="GO" id="GO:0003700">
    <property type="term" value="F:DNA-binding transcription factor activity"/>
    <property type="evidence" value="ECO:0007669"/>
    <property type="project" value="InterPro"/>
</dbReference>
<gene>
    <name evidence="6" type="ORF">IAD12_00560</name>
</gene>
<evidence type="ECO:0000256" key="4">
    <source>
        <dbReference type="ARBA" id="ARBA00023163"/>
    </source>
</evidence>
<keyword evidence="2" id="KW-0805">Transcription regulation</keyword>
<reference evidence="6" key="2">
    <citation type="journal article" date="2021" name="PeerJ">
        <title>Extensive microbial diversity within the chicken gut microbiome revealed by metagenomics and culture.</title>
        <authorList>
            <person name="Gilroy R."/>
            <person name="Ravi A."/>
            <person name="Getino M."/>
            <person name="Pursley I."/>
            <person name="Horton D.L."/>
            <person name="Alikhan N.F."/>
            <person name="Baker D."/>
            <person name="Gharbi K."/>
            <person name="Hall N."/>
            <person name="Watson M."/>
            <person name="Adriaenssens E.M."/>
            <person name="Foster-Nyarko E."/>
            <person name="Jarju S."/>
            <person name="Secka A."/>
            <person name="Antonio M."/>
            <person name="Oren A."/>
            <person name="Chaudhuri R.R."/>
            <person name="La Ragione R."/>
            <person name="Hildebrand F."/>
            <person name="Pallen M.J."/>
        </authorList>
    </citation>
    <scope>NUCLEOTIDE SEQUENCE</scope>
    <source>
        <strain evidence="6">CHK176-22527</strain>
    </source>
</reference>
<dbReference type="Pfam" id="PF00126">
    <property type="entry name" value="HTH_1"/>
    <property type="match status" value="1"/>
</dbReference>
<dbReference type="PROSITE" id="PS50931">
    <property type="entry name" value="HTH_LYSR"/>
    <property type="match status" value="1"/>
</dbReference>
<sequence length="291" mass="32894">MELRVLRYFLAAVRNGSITAAANELHITQPTLSKQLMDLESKLGKTLFIRGGRKITLTEEGKFLYDRANEIVSLADSTEAELKSDDDIINGEIRIGSGETHNISYIADAIKQITEIHPNIKIHLYSGNEEDISERLDSGLFDFALFIGISDMRKYDYIKLPVCDKWGLLMRKDYPLSVLDAITPEDIQNIPLIFPRQVINHNDLSDWTGPQEKLNIKCTYNLLFNASVMTERGIGCTVCLGNIADTSPESNLCFRPLRPEVTAELYLAWKKHRVLSKASKKFLETLKTISL</sequence>
<comment type="caution">
    <text evidence="6">The sequence shown here is derived from an EMBL/GenBank/DDBJ whole genome shotgun (WGS) entry which is preliminary data.</text>
</comment>
<dbReference type="InterPro" id="IPR050950">
    <property type="entry name" value="HTH-type_LysR_regulators"/>
</dbReference>
<dbReference type="PANTHER" id="PTHR30419:SF8">
    <property type="entry name" value="NITROGEN ASSIMILATION TRANSCRIPTIONAL ACTIVATOR-RELATED"/>
    <property type="match status" value="1"/>
</dbReference>
<dbReference type="GO" id="GO:0005829">
    <property type="term" value="C:cytosol"/>
    <property type="evidence" value="ECO:0007669"/>
    <property type="project" value="TreeGrafter"/>
</dbReference>